<gene>
    <name evidence="1" type="ORF">QFZ56_000053</name>
</gene>
<proteinExistence type="predicted"/>
<reference evidence="1 2" key="1">
    <citation type="submission" date="2023-07" db="EMBL/GenBank/DDBJ databases">
        <title>Comparative genomics of wheat-associated soil bacteria to identify genetic determinants of phenazine resistance.</title>
        <authorList>
            <person name="Mouncey N."/>
        </authorList>
    </citation>
    <scope>NUCLEOTIDE SEQUENCE [LARGE SCALE GENOMIC DNA]</scope>
    <source>
        <strain evidence="1 2">W4I19-2</strain>
    </source>
</reference>
<evidence type="ECO:0000313" key="2">
    <source>
        <dbReference type="Proteomes" id="UP001243364"/>
    </source>
</evidence>
<keyword evidence="2" id="KW-1185">Reference proteome</keyword>
<dbReference type="InterPro" id="IPR029787">
    <property type="entry name" value="Nucleotide_cyclase"/>
</dbReference>
<evidence type="ECO:0008006" key="3">
    <source>
        <dbReference type="Google" id="ProtNLM"/>
    </source>
</evidence>
<protein>
    <recommendedName>
        <fullName evidence="3">GGDEF domain-containing protein</fullName>
    </recommendedName>
</protein>
<comment type="caution">
    <text evidence="1">The sequence shown here is derived from an EMBL/GenBank/DDBJ whole genome shotgun (WGS) entry which is preliminary data.</text>
</comment>
<organism evidence="1 2">
    <name type="scientific">Streptomyces achromogenes</name>
    <dbReference type="NCBI Taxonomy" id="67255"/>
    <lineage>
        <taxon>Bacteria</taxon>
        <taxon>Bacillati</taxon>
        <taxon>Actinomycetota</taxon>
        <taxon>Actinomycetes</taxon>
        <taxon>Kitasatosporales</taxon>
        <taxon>Streptomycetaceae</taxon>
        <taxon>Streptomyces</taxon>
    </lineage>
</organism>
<dbReference type="Gene3D" id="3.30.70.1230">
    <property type="entry name" value="Nucleotide cyclase"/>
    <property type="match status" value="1"/>
</dbReference>
<name>A0ABU0PTZ5_STRAH</name>
<dbReference type="RefSeq" id="WP_307038936.1">
    <property type="nucleotide sequence ID" value="NZ_JAUSYA010000001.1"/>
</dbReference>
<accession>A0ABU0PTZ5</accession>
<evidence type="ECO:0000313" key="1">
    <source>
        <dbReference type="EMBL" id="MDQ0681090.1"/>
    </source>
</evidence>
<dbReference type="EMBL" id="JAUSYA010000001">
    <property type="protein sequence ID" value="MDQ0681090.1"/>
    <property type="molecule type" value="Genomic_DNA"/>
</dbReference>
<sequence>MLRGQFWTVLDTGVGLLMGRAGELKRPVLSPGPLKELNDALHELHLAAGLPTLSTMYRELGKEISRSSLHDALTGTARPPWDTVEALVEILATRSPLTSAEKEIGNFHTLWMNAARSLIADGPAATSHADAAFTGSTVQDADDSARADAPFLHASPVAASAPFWIIATDTVAFSRVHDRLQRQLRQQLYGDLGEALNFAGLTDGAQFLDRGDGVLVLVPAERSGLGPVLGSLLHLQRLVVDQREREAKLRLRIVVSQGLLTVSEYGWLGADLDTAFRLLDSDPLRQIMGDPAVPLSVAITQQIHDALSELRPRGFRPPFQYTHASTKRGAIPTWVYASDASM</sequence>
<dbReference type="Proteomes" id="UP001243364">
    <property type="component" value="Unassembled WGS sequence"/>
</dbReference>